<dbReference type="Pfam" id="PF04352">
    <property type="entry name" value="ProQ"/>
    <property type="match status" value="1"/>
</dbReference>
<dbReference type="Proteomes" id="UP000573499">
    <property type="component" value="Unassembled WGS sequence"/>
</dbReference>
<dbReference type="InterPro" id="IPR016103">
    <property type="entry name" value="ProQ/FinO"/>
</dbReference>
<dbReference type="EMBL" id="JACEZU010000012">
    <property type="protein sequence ID" value="MBA5689642.1"/>
    <property type="molecule type" value="Genomic_DNA"/>
</dbReference>
<dbReference type="RefSeq" id="WP_182156430.1">
    <property type="nucleotide sequence ID" value="NZ_JACEZU010000012.1"/>
</dbReference>
<dbReference type="InterPro" id="IPR036442">
    <property type="entry name" value="ProQ/FinO_sf"/>
</dbReference>
<dbReference type="SMART" id="SM00945">
    <property type="entry name" value="ProQ"/>
    <property type="match status" value="1"/>
</dbReference>
<evidence type="ECO:0000313" key="3">
    <source>
        <dbReference type="EMBL" id="MBA5689642.1"/>
    </source>
</evidence>
<protein>
    <submittedName>
        <fullName evidence="3">Osmoprotectant transporter activator</fullName>
    </submittedName>
</protein>
<feature type="domain" description="ProQ/FinO" evidence="2">
    <location>
        <begin position="4"/>
        <end position="109"/>
    </location>
</feature>
<dbReference type="AlphaFoldDB" id="A0A7W2IML6"/>
<dbReference type="SUPFAM" id="SSF48657">
    <property type="entry name" value="FinO-like"/>
    <property type="match status" value="1"/>
</dbReference>
<evidence type="ECO:0000256" key="1">
    <source>
        <dbReference type="ARBA" id="ARBA00022884"/>
    </source>
</evidence>
<gene>
    <name evidence="3" type="ORF">H3H39_21595</name>
</gene>
<dbReference type="GO" id="GO:0003723">
    <property type="term" value="F:RNA binding"/>
    <property type="evidence" value="ECO:0007669"/>
    <property type="project" value="UniProtKB-KW"/>
</dbReference>
<proteinExistence type="predicted"/>
<reference evidence="3 4" key="1">
    <citation type="submission" date="2020-07" db="EMBL/GenBank/DDBJ databases">
        <title>Novel species isolated from subtropical streams in China.</title>
        <authorList>
            <person name="Lu H."/>
        </authorList>
    </citation>
    <scope>NUCLEOTIDE SEQUENCE [LARGE SCALE GENOMIC DNA]</scope>
    <source>
        <strain evidence="3 4">LX47W</strain>
    </source>
</reference>
<dbReference type="Gene3D" id="1.10.1710.10">
    <property type="entry name" value="ProQ/FinO domain"/>
    <property type="match status" value="1"/>
</dbReference>
<evidence type="ECO:0000313" key="4">
    <source>
        <dbReference type="Proteomes" id="UP000573499"/>
    </source>
</evidence>
<keyword evidence="4" id="KW-1185">Reference proteome</keyword>
<evidence type="ECO:0000259" key="2">
    <source>
        <dbReference type="SMART" id="SM00945"/>
    </source>
</evidence>
<comment type="caution">
    <text evidence="3">The sequence shown here is derived from an EMBL/GenBank/DDBJ whole genome shotgun (WGS) entry which is preliminary data.</text>
</comment>
<keyword evidence="1" id="KW-0694">RNA-binding</keyword>
<organism evidence="3 4">
    <name type="scientific">Rugamonas apoptosis</name>
    <dbReference type="NCBI Taxonomy" id="2758570"/>
    <lineage>
        <taxon>Bacteria</taxon>
        <taxon>Pseudomonadati</taxon>
        <taxon>Pseudomonadota</taxon>
        <taxon>Betaproteobacteria</taxon>
        <taxon>Burkholderiales</taxon>
        <taxon>Oxalobacteraceae</taxon>
        <taxon>Telluria group</taxon>
        <taxon>Rugamonas</taxon>
    </lineage>
</organism>
<name>A0A7W2IML6_9BURK</name>
<accession>A0A7W2IML6</accession>
<sequence length="144" mass="15669">MELSKTKMLAAAYADLLKKYPVLLKKMPLAIGIYEQILAVVHDRALVAYALGKHTRSGTYLKALSIGGSRFNLDGSESGEVSEIHQAHANVRIAELNARDLAKKAAKKLSKAKPDAKRIDPATAPVVVQKPAVMVTIKKRRVIV</sequence>